<keyword evidence="2" id="KW-1185">Reference proteome</keyword>
<evidence type="ECO:0000313" key="1">
    <source>
        <dbReference type="EMBL" id="BCZ18341.1"/>
    </source>
</evidence>
<dbReference type="EMBL" id="AP024816">
    <property type="protein sequence ID" value="BCZ18341.1"/>
    <property type="molecule type" value="Genomic_DNA"/>
</dbReference>
<dbReference type="Proteomes" id="UP000826775">
    <property type="component" value="Plasmid pNHP190003_2"/>
</dbReference>
<proteinExistence type="predicted"/>
<sequence length="64" mass="7239">MLVVVGFKRSKTLFIQTGKTPKALGTTKNAPNYTLQFVNETHLLLNCRILHAMESYKSQIESLD</sequence>
<keyword evidence="1" id="KW-0614">Plasmid</keyword>
<accession>A0ABN6I438</accession>
<gene>
    <name evidence="1" type="ORF">NHP190003_16230</name>
</gene>
<geneLocation type="plasmid" evidence="1 2">
    <name>pNHP190003_2</name>
</geneLocation>
<reference evidence="1 2" key="1">
    <citation type="submission" date="2021-07" db="EMBL/GenBank/DDBJ databases">
        <title>Novel Helicobacter sp. Isolated from a dog.</title>
        <authorList>
            <person name="Rimbara E."/>
            <person name="Suzuki M."/>
        </authorList>
    </citation>
    <scope>NUCLEOTIDE SEQUENCE [LARGE SCALE GENOMIC DNA]</scope>
    <source>
        <strain evidence="2">NHP19-003</strain>
        <plasmid evidence="1 2">pNHP190003_2</plasmid>
    </source>
</reference>
<organism evidence="1 2">
    <name type="scientific">Helicobacter gastrocanis</name>
    <dbReference type="NCBI Taxonomy" id="2849641"/>
    <lineage>
        <taxon>Bacteria</taxon>
        <taxon>Pseudomonadati</taxon>
        <taxon>Campylobacterota</taxon>
        <taxon>Epsilonproteobacteria</taxon>
        <taxon>Campylobacterales</taxon>
        <taxon>Helicobacteraceae</taxon>
        <taxon>Helicobacter</taxon>
    </lineage>
</organism>
<protein>
    <submittedName>
        <fullName evidence="1">Uncharacterized protein</fullName>
    </submittedName>
</protein>
<name>A0ABN6I438_9HELI</name>
<evidence type="ECO:0000313" key="2">
    <source>
        <dbReference type="Proteomes" id="UP000826775"/>
    </source>
</evidence>